<dbReference type="Proteomes" id="UP000277437">
    <property type="component" value="Chromosome"/>
</dbReference>
<evidence type="ECO:0000313" key="2">
    <source>
        <dbReference type="Proteomes" id="UP000277437"/>
    </source>
</evidence>
<dbReference type="RefSeq" id="WP_124323944.1">
    <property type="nucleotide sequence ID" value="NZ_CP118137.1"/>
</dbReference>
<sequence>MKAHLPDGYRDGALILSLIHRIYSLPVEGFKRLHRGTVVCVTVRGQLHALFDTGFARVVMVERRRFSGCRQGIEVLFINHGNAVLTVTHVAWKWQRGLVQRYFMGSGLTTYCCKVECPARKAISALSMNVTIDHEYANDPLAIDASPFSAPCYLLPTGSSSLPVKSDKFTYLVVCLSFRLWEWMPLYLYLAAIETVLRWVISLTLLERRFISR</sequence>
<proteinExistence type="predicted"/>
<dbReference type="AlphaFoldDB" id="A0AAX3G764"/>
<dbReference type="EMBL" id="LR134334">
    <property type="protein sequence ID" value="VEF77467.1"/>
    <property type="molecule type" value="Genomic_DNA"/>
</dbReference>
<name>A0AAX3G764_9PSED</name>
<protein>
    <submittedName>
        <fullName evidence="1">Uncharacterized protein</fullName>
    </submittedName>
</protein>
<accession>A0AAX3G764</accession>
<organism evidence="1 2">
    <name type="scientific">Pseudomonas chlororaphis</name>
    <dbReference type="NCBI Taxonomy" id="587753"/>
    <lineage>
        <taxon>Bacteria</taxon>
        <taxon>Pseudomonadati</taxon>
        <taxon>Pseudomonadota</taxon>
        <taxon>Gammaproteobacteria</taxon>
        <taxon>Pseudomonadales</taxon>
        <taxon>Pseudomonadaceae</taxon>
        <taxon>Pseudomonas</taxon>
    </lineage>
</organism>
<reference evidence="1 2" key="1">
    <citation type="submission" date="2018-12" db="EMBL/GenBank/DDBJ databases">
        <authorList>
            <consortium name="Pathogen Informatics"/>
        </authorList>
    </citation>
    <scope>NUCLEOTIDE SEQUENCE [LARGE SCALE GENOMIC DNA]</scope>
    <source>
        <strain evidence="1 2">NCTC7357</strain>
    </source>
</reference>
<gene>
    <name evidence="1" type="ORF">NCTC7357_05873</name>
</gene>
<evidence type="ECO:0000313" key="1">
    <source>
        <dbReference type="EMBL" id="VEF77467.1"/>
    </source>
</evidence>